<dbReference type="CDD" id="cd21134">
    <property type="entry name" value="YTH"/>
    <property type="match status" value="2"/>
</dbReference>
<proteinExistence type="inferred from homology"/>
<dbReference type="PANTHER" id="PTHR12357:SF3">
    <property type="entry name" value="YTH DOMAIN-CONTAINING PROTEIN 1"/>
    <property type="match status" value="1"/>
</dbReference>
<protein>
    <recommendedName>
        <fullName evidence="1">YTH domain-containing family protein</fullName>
    </recommendedName>
</protein>
<dbReference type="GO" id="GO:0048024">
    <property type="term" value="P:regulation of mRNA splicing, via spliceosome"/>
    <property type="evidence" value="ECO:0007669"/>
    <property type="project" value="TreeGrafter"/>
</dbReference>
<evidence type="ECO:0000256" key="2">
    <source>
        <dbReference type="SAM" id="MobiDB-lite"/>
    </source>
</evidence>
<dbReference type="PANTHER" id="PTHR12357">
    <property type="entry name" value="YTH YT521-B HOMOLOGY DOMAIN-CONTAINING"/>
    <property type="match status" value="1"/>
</dbReference>
<dbReference type="InterPro" id="IPR007275">
    <property type="entry name" value="YTH_domain"/>
</dbReference>
<evidence type="ECO:0000259" key="3">
    <source>
        <dbReference type="PROSITE" id="PS50882"/>
    </source>
</evidence>
<dbReference type="PROSITE" id="PS50882">
    <property type="entry name" value="YTH"/>
    <property type="match status" value="2"/>
</dbReference>
<dbReference type="Pfam" id="PF04146">
    <property type="entry name" value="YTH"/>
    <property type="match status" value="2"/>
</dbReference>
<feature type="domain" description="YTH" evidence="3">
    <location>
        <begin position="231"/>
        <end position="366"/>
    </location>
</feature>
<dbReference type="Proteomes" id="UP000712600">
    <property type="component" value="Unassembled WGS sequence"/>
</dbReference>
<feature type="region of interest" description="Disordered" evidence="2">
    <location>
        <begin position="201"/>
        <end position="223"/>
    </location>
</feature>
<dbReference type="GO" id="GO:0005654">
    <property type="term" value="C:nucleoplasm"/>
    <property type="evidence" value="ECO:0007669"/>
    <property type="project" value="TreeGrafter"/>
</dbReference>
<evidence type="ECO:0000256" key="1">
    <source>
        <dbReference type="RuleBase" id="RU369095"/>
    </source>
</evidence>
<comment type="similarity">
    <text evidence="1">Belongs to the YTHDF family.</text>
</comment>
<comment type="function">
    <text evidence="1">Specifically recognizes and binds N6-methyladenosine (m6A)-containing RNAs, and regulates mRNA stability. M6A is a modification present at internal sites of mRNAs and some non-coding RNAs and plays a role in mRNA stability and processing.</text>
</comment>
<feature type="compositionally biased region" description="Basic and acidic residues" evidence="2">
    <location>
        <begin position="494"/>
        <end position="518"/>
    </location>
</feature>
<name>A0A8S9QFE5_BRACR</name>
<accession>A0A8S9QFE5</accession>
<dbReference type="InterPro" id="IPR045168">
    <property type="entry name" value="YTH_prot"/>
</dbReference>
<dbReference type="GO" id="GO:0003729">
    <property type="term" value="F:mRNA binding"/>
    <property type="evidence" value="ECO:0007669"/>
    <property type="project" value="UniProtKB-UniRule"/>
</dbReference>
<feature type="compositionally biased region" description="Basic and acidic residues" evidence="2">
    <location>
        <begin position="201"/>
        <end position="210"/>
    </location>
</feature>
<feature type="domain" description="YTH" evidence="3">
    <location>
        <begin position="82"/>
        <end position="217"/>
    </location>
</feature>
<dbReference type="GO" id="GO:0000398">
    <property type="term" value="P:mRNA splicing, via spliceosome"/>
    <property type="evidence" value="ECO:0007669"/>
    <property type="project" value="TreeGrafter"/>
</dbReference>
<dbReference type="GO" id="GO:1990247">
    <property type="term" value="F:N6-methyladenosine-containing RNA reader activity"/>
    <property type="evidence" value="ECO:0007669"/>
    <property type="project" value="UniProtKB-UniRule"/>
</dbReference>
<gene>
    <name evidence="4" type="ORF">F2Q69_00022041</name>
</gene>
<comment type="caution">
    <text evidence="4">The sequence shown here is derived from an EMBL/GenBank/DDBJ whole genome shotgun (WGS) entry which is preliminary data.</text>
</comment>
<reference evidence="4" key="1">
    <citation type="submission" date="2019-12" db="EMBL/GenBank/DDBJ databases">
        <title>Genome sequencing and annotation of Brassica cretica.</title>
        <authorList>
            <person name="Studholme D.J."/>
            <person name="Sarris P."/>
        </authorList>
    </citation>
    <scope>NUCLEOTIDE SEQUENCE</scope>
    <source>
        <strain evidence="4">PFS-109/04</strain>
        <tissue evidence="4">Leaf</tissue>
    </source>
</reference>
<evidence type="ECO:0000313" key="4">
    <source>
        <dbReference type="EMBL" id="KAF3538432.1"/>
    </source>
</evidence>
<keyword evidence="1" id="KW-0694">RNA-binding</keyword>
<dbReference type="Gene3D" id="3.10.590.10">
    <property type="entry name" value="ph1033 like domains"/>
    <property type="match status" value="2"/>
</dbReference>
<sequence>MSSTTAKENVSVVDSSLTDWKQDIANSDDPGVFLFSSLFSLSCLTGFVELRWTESSGDRKPSNAVRGHFLGSKNKSKPGYQTRYFIIKSLNYDNIQLSVERGIWATQVMNEPILEGAFHNSGRVVLIFSVNMSGFFQGYAEMLSPVGWRRDHIWSQGGGKNNPWGRSFKVKWLRLTELPFQKTLHLKNPLNDYKPVKISRDCQSSGDRKPSNAVRGHFLGSKNKSKPGYQTRYFIIKSLNYDNIQLSVERGIWATQVMNEPILEGAFHNSGRVVLIFSVNMSGFFQGYAEMLSPVGWRRDHIWSQGGGKNNPWGRSFKVKWLRLTELPFQKTLHLKNPLNDYKPVKISRDCQELPGDIGEALCELLDAHSCDDGLLNRDDYSTKRSRVEPPSSSGDEEYNNNMWGHYPPAVYSNQDDLSRFHLAQQGGYGVEQEKYLRFNSWGLPLESPLANTLTDDDFLNMSYEEYVEIHSRCMRQLGLPVIPQSHATQEPSSKTDDGSNGSSKDRSSSRKRGRDSS</sequence>
<feature type="region of interest" description="Disordered" evidence="2">
    <location>
        <begin position="484"/>
        <end position="518"/>
    </location>
</feature>
<evidence type="ECO:0000313" key="5">
    <source>
        <dbReference type="Proteomes" id="UP000712600"/>
    </source>
</evidence>
<dbReference type="EMBL" id="QGKX02001290">
    <property type="protein sequence ID" value="KAF3538432.1"/>
    <property type="molecule type" value="Genomic_DNA"/>
</dbReference>
<feature type="region of interest" description="Disordered" evidence="2">
    <location>
        <begin position="382"/>
        <end position="401"/>
    </location>
</feature>
<organism evidence="4 5">
    <name type="scientific">Brassica cretica</name>
    <name type="common">Mustard</name>
    <dbReference type="NCBI Taxonomy" id="69181"/>
    <lineage>
        <taxon>Eukaryota</taxon>
        <taxon>Viridiplantae</taxon>
        <taxon>Streptophyta</taxon>
        <taxon>Embryophyta</taxon>
        <taxon>Tracheophyta</taxon>
        <taxon>Spermatophyta</taxon>
        <taxon>Magnoliopsida</taxon>
        <taxon>eudicotyledons</taxon>
        <taxon>Gunneridae</taxon>
        <taxon>Pentapetalae</taxon>
        <taxon>rosids</taxon>
        <taxon>malvids</taxon>
        <taxon>Brassicales</taxon>
        <taxon>Brassicaceae</taxon>
        <taxon>Brassiceae</taxon>
        <taxon>Brassica</taxon>
    </lineage>
</organism>
<dbReference type="AlphaFoldDB" id="A0A8S9QFE5"/>